<evidence type="ECO:0000313" key="2">
    <source>
        <dbReference type="EMBL" id="MDP9646570.1"/>
    </source>
</evidence>
<protein>
    <recommendedName>
        <fullName evidence="1">Alginate export domain-containing protein</fullName>
    </recommendedName>
</protein>
<dbReference type="RefSeq" id="WP_392393280.1">
    <property type="nucleotide sequence ID" value="NZ_JAURTK010000002.1"/>
</dbReference>
<evidence type="ECO:0000313" key="3">
    <source>
        <dbReference type="Proteomes" id="UP001229486"/>
    </source>
</evidence>
<organism evidence="2 3">
    <name type="scientific">Paraburkholderia caledonica</name>
    <dbReference type="NCBI Taxonomy" id="134536"/>
    <lineage>
        <taxon>Bacteria</taxon>
        <taxon>Pseudomonadati</taxon>
        <taxon>Pseudomonadota</taxon>
        <taxon>Betaproteobacteria</taxon>
        <taxon>Burkholderiales</taxon>
        <taxon>Burkholderiaceae</taxon>
        <taxon>Paraburkholderia</taxon>
    </lineage>
</organism>
<evidence type="ECO:0000259" key="1">
    <source>
        <dbReference type="Pfam" id="PF13372"/>
    </source>
</evidence>
<feature type="domain" description="Alginate export" evidence="1">
    <location>
        <begin position="143"/>
        <end position="531"/>
    </location>
</feature>
<dbReference type="AlphaFoldDB" id="A0AB73I959"/>
<sequence>MADKARAIRALLTVGPRRPRSSERAARARLGRGAALGAWLLGKRPAASLKASLSARLTAAGLTVGLTAGLTVSLPAMAADTALGSADDTAAVSAPAASTSCARPTVMFNRWQENWSALANPCVPKRPFDSLKYIPLFGNPDAYVSLGVVLRERLEMNDAPLFGLGAGHDDTYLLQRLEVHADVHLGPHVQIFTQFEDARPYGKDNVTTVDKNPLDLRQAFVAIVEPLGPGVVKFRLGRQEMAFDLQRFISVRDGPNVRQAFDAIWADYETGLWRWIAYATQPVQYRDNSDFDDVSNRHLTFSGVRVERKAVGPGDVSAYYSRYNRSNARFLDATGDEHRDVFDARYSGTLNHVDWDIETMYQSGHVGTKTIGAWAVGSLAGYTFASTPWTPRVGIQVDAASGDTHPGDGRVGTFNPLFPNGYYFALAGYTGYTNLIHVKPSLIVKPTSKLSLLAGVGLQWRETTADAVYQQGSAVVPGTAGHGSRWTGFYTQLRADWAVTANLAAALEAVHFQVGPSLRELGARNADYIGAELKFGW</sequence>
<name>A0AB73I959_9BURK</name>
<dbReference type="Proteomes" id="UP001229486">
    <property type="component" value="Unassembled WGS sequence"/>
</dbReference>
<dbReference type="Gene3D" id="2.40.160.100">
    <property type="match status" value="1"/>
</dbReference>
<dbReference type="Pfam" id="PF13372">
    <property type="entry name" value="Alginate_exp"/>
    <property type="match status" value="1"/>
</dbReference>
<gene>
    <name evidence="2" type="ORF">J2793_002003</name>
</gene>
<dbReference type="InterPro" id="IPR053728">
    <property type="entry name" value="Alginate_Permeability_Chnl"/>
</dbReference>
<accession>A0AB73I959</accession>
<dbReference type="InterPro" id="IPR025388">
    <property type="entry name" value="Alginate_export_dom"/>
</dbReference>
<reference evidence="2" key="1">
    <citation type="submission" date="2023-07" db="EMBL/GenBank/DDBJ databases">
        <title>Sorghum-associated microbial communities from plants grown in Nebraska, USA.</title>
        <authorList>
            <person name="Schachtman D."/>
        </authorList>
    </citation>
    <scope>NUCLEOTIDE SEQUENCE</scope>
    <source>
        <strain evidence="2">DS1061</strain>
    </source>
</reference>
<dbReference type="EMBL" id="JAURTK010000002">
    <property type="protein sequence ID" value="MDP9646570.1"/>
    <property type="molecule type" value="Genomic_DNA"/>
</dbReference>
<comment type="caution">
    <text evidence="2">The sequence shown here is derived from an EMBL/GenBank/DDBJ whole genome shotgun (WGS) entry which is preliminary data.</text>
</comment>
<proteinExistence type="predicted"/>